<accession>A0A2V4TNW8</accession>
<name>A0A2V4TNW8_9BURK</name>
<reference evidence="1 2" key="1">
    <citation type="submission" date="2018-06" db="EMBL/GenBank/DDBJ databases">
        <title>Genomic Encyclopedia of Type Strains, Phase IV (KMG-V): Genome sequencing to study the core and pangenomes of soil and plant-associated prokaryotes.</title>
        <authorList>
            <person name="Whitman W."/>
        </authorList>
    </citation>
    <scope>NUCLEOTIDE SEQUENCE [LARGE SCALE GENOMIC DNA]</scope>
    <source>
        <strain evidence="1 2">SRCL-318</strain>
    </source>
</reference>
<evidence type="ECO:0000313" key="2">
    <source>
        <dbReference type="Proteomes" id="UP000247772"/>
    </source>
</evidence>
<evidence type="ECO:0000313" key="1">
    <source>
        <dbReference type="EMBL" id="PYE18367.1"/>
    </source>
</evidence>
<organism evidence="1 2">
    <name type="scientific">Paraburkholderia silvatlantica</name>
    <dbReference type="NCBI Taxonomy" id="321895"/>
    <lineage>
        <taxon>Bacteria</taxon>
        <taxon>Pseudomonadati</taxon>
        <taxon>Pseudomonadota</taxon>
        <taxon>Betaproteobacteria</taxon>
        <taxon>Burkholderiales</taxon>
        <taxon>Burkholderiaceae</taxon>
        <taxon>Paraburkholderia</taxon>
    </lineage>
</organism>
<sequence length="233" mass="26591">MWRDSFKQTFLFSAQGRVWIDDSRLCHLRNRGKPGKRNELGCAGNENDIALAAPFKFNPATPEKILEHFIEQSPNNDIDTISELRIHTHDRDVAHVRKRPLVLIANAVGDYQWNIPPFGLDNLAPTPFASRIRVGVNRDDRTLSHLFQQDLIKAKSRWNIVYVEKTAQTMANMKMLANATRNAFAVIVMLGVAQKYLNLLQIPDECFAILPRPLKVFEIMSEHATELVCQLTD</sequence>
<dbReference type="EMBL" id="QJSQ01000022">
    <property type="protein sequence ID" value="PYE18367.1"/>
    <property type="molecule type" value="Genomic_DNA"/>
</dbReference>
<gene>
    <name evidence="1" type="ORF">C7410_12269</name>
</gene>
<comment type="caution">
    <text evidence="1">The sequence shown here is derived from an EMBL/GenBank/DDBJ whole genome shotgun (WGS) entry which is preliminary data.</text>
</comment>
<dbReference type="Proteomes" id="UP000247772">
    <property type="component" value="Unassembled WGS sequence"/>
</dbReference>
<proteinExistence type="predicted"/>
<dbReference type="AlphaFoldDB" id="A0A2V4TNW8"/>
<protein>
    <submittedName>
        <fullName evidence="1">Uncharacterized protein</fullName>
    </submittedName>
</protein>